<feature type="transmembrane region" description="Helical" evidence="11">
    <location>
        <begin position="137"/>
        <end position="159"/>
    </location>
</feature>
<evidence type="ECO:0000256" key="6">
    <source>
        <dbReference type="ARBA" id="ARBA00023130"/>
    </source>
</evidence>
<evidence type="ECO:0000256" key="8">
    <source>
        <dbReference type="ARBA" id="ARBA00023157"/>
    </source>
</evidence>
<dbReference type="InterPro" id="IPR036179">
    <property type="entry name" value="Ig-like_dom_sf"/>
</dbReference>
<dbReference type="InterPro" id="IPR007110">
    <property type="entry name" value="Ig-like_dom"/>
</dbReference>
<feature type="domain" description="Ig-like" evidence="13">
    <location>
        <begin position="27"/>
        <end position="121"/>
    </location>
</feature>
<dbReference type="InParanoid" id="A0A6J2UWZ5"/>
<evidence type="ECO:0000259" key="13">
    <source>
        <dbReference type="PROSITE" id="PS50835"/>
    </source>
</evidence>
<dbReference type="PANTHER" id="PTHR11292">
    <property type="entry name" value="T-CELL SURFACE GLYCOPROTEIN CD8 BETA CHAIN"/>
    <property type="match status" value="1"/>
</dbReference>
<dbReference type="OrthoDB" id="9394844at2759"/>
<dbReference type="GO" id="GO:0002250">
    <property type="term" value="P:adaptive immune response"/>
    <property type="evidence" value="ECO:0007669"/>
    <property type="project" value="UniProtKB-KW"/>
</dbReference>
<evidence type="ECO:0000256" key="5">
    <source>
        <dbReference type="ARBA" id="ARBA00022989"/>
    </source>
</evidence>
<evidence type="ECO:0000256" key="9">
    <source>
        <dbReference type="ARBA" id="ARBA00023180"/>
    </source>
</evidence>
<evidence type="ECO:0000313" key="14">
    <source>
        <dbReference type="Proteomes" id="UP000504632"/>
    </source>
</evidence>
<keyword evidence="5 11" id="KW-1133">Transmembrane helix</keyword>
<dbReference type="InterPro" id="IPR013783">
    <property type="entry name" value="Ig-like_fold"/>
</dbReference>
<proteinExistence type="predicted"/>
<dbReference type="GO" id="GO:0042288">
    <property type="term" value="F:MHC class I protein binding"/>
    <property type="evidence" value="ECO:0007669"/>
    <property type="project" value="InterPro"/>
</dbReference>
<dbReference type="GO" id="GO:0009986">
    <property type="term" value="C:cell surface"/>
    <property type="evidence" value="ECO:0007669"/>
    <property type="project" value="TreeGrafter"/>
</dbReference>
<feature type="signal peptide" evidence="12">
    <location>
        <begin position="1"/>
        <end position="19"/>
    </location>
</feature>
<evidence type="ECO:0000256" key="1">
    <source>
        <dbReference type="ARBA" id="ARBA00004479"/>
    </source>
</evidence>
<dbReference type="AlphaFoldDB" id="A0A6J2UWZ5"/>
<name>A0A6J2UWZ5_CHACN</name>
<evidence type="ECO:0000256" key="4">
    <source>
        <dbReference type="ARBA" id="ARBA00022859"/>
    </source>
</evidence>
<feature type="chain" id="PRO_5026656804" evidence="12">
    <location>
        <begin position="20"/>
        <end position="207"/>
    </location>
</feature>
<keyword evidence="4" id="KW-0391">Immunity</keyword>
<evidence type="ECO:0000256" key="3">
    <source>
        <dbReference type="ARBA" id="ARBA00022729"/>
    </source>
</evidence>
<evidence type="ECO:0000313" key="15">
    <source>
        <dbReference type="RefSeq" id="XP_030623867.1"/>
    </source>
</evidence>
<accession>A0A6J2UWZ5</accession>
<keyword evidence="8" id="KW-1015">Disulfide bond</keyword>
<protein>
    <submittedName>
        <fullName evidence="15">Uncharacterized protein cd8b</fullName>
    </submittedName>
</protein>
<dbReference type="Gene3D" id="2.60.40.10">
    <property type="entry name" value="Immunoglobulins"/>
    <property type="match status" value="1"/>
</dbReference>
<comment type="subcellular location">
    <subcellularLocation>
        <location evidence="1">Membrane</location>
        <topology evidence="1">Single-pass type I membrane protein</topology>
    </subcellularLocation>
</comment>
<evidence type="ECO:0000256" key="7">
    <source>
        <dbReference type="ARBA" id="ARBA00023136"/>
    </source>
</evidence>
<gene>
    <name evidence="15" type="primary">cd8b</name>
</gene>
<dbReference type="InterPro" id="IPR003599">
    <property type="entry name" value="Ig_sub"/>
</dbReference>
<dbReference type="InterPro" id="IPR042414">
    <property type="entry name" value="CD8B"/>
</dbReference>
<reference evidence="15" key="1">
    <citation type="submission" date="2025-08" db="UniProtKB">
        <authorList>
            <consortium name="RefSeq"/>
        </authorList>
    </citation>
    <scope>IDENTIFICATION</scope>
</reference>
<evidence type="ECO:0000256" key="11">
    <source>
        <dbReference type="SAM" id="Phobius"/>
    </source>
</evidence>
<keyword evidence="10" id="KW-0393">Immunoglobulin domain</keyword>
<evidence type="ECO:0000256" key="10">
    <source>
        <dbReference type="ARBA" id="ARBA00023319"/>
    </source>
</evidence>
<dbReference type="RefSeq" id="XP_030623867.1">
    <property type="nucleotide sequence ID" value="XM_030768007.1"/>
</dbReference>
<dbReference type="GO" id="GO:0016020">
    <property type="term" value="C:membrane"/>
    <property type="evidence" value="ECO:0007669"/>
    <property type="project" value="UniProtKB-SubCell"/>
</dbReference>
<dbReference type="CTD" id="926"/>
<sequence length="207" mass="23485">MTLTHILTLVCLWTQVAKTRELYPKVGGSETLTCECPDRTCQRVFWYRFLKQSGTYQFLMQYNSAGRELHADGVSNKTCRGSVREGVKTQFSLRLLNLQPNDTGVYSCVLQSTSASQQDLYPPGYFIRPGAGCEPEIIWTLTGLVATLAVVLTGTLYYFSRLPKKCRHNFIKKKKRQSVLNDLTQTTRLQVGPFSYTVSSLRIYVLC</sequence>
<dbReference type="InterPro" id="IPR013106">
    <property type="entry name" value="Ig_V-set"/>
</dbReference>
<dbReference type="GeneID" id="115807135"/>
<dbReference type="PROSITE" id="PS50835">
    <property type="entry name" value="IG_LIKE"/>
    <property type="match status" value="1"/>
</dbReference>
<dbReference type="GO" id="GO:0050776">
    <property type="term" value="P:regulation of immune response"/>
    <property type="evidence" value="ECO:0007669"/>
    <property type="project" value="InterPro"/>
</dbReference>
<dbReference type="Proteomes" id="UP000504632">
    <property type="component" value="Chromosome 3"/>
</dbReference>
<keyword evidence="3 12" id="KW-0732">Signal</keyword>
<keyword evidence="6" id="KW-1064">Adaptive immunity</keyword>
<dbReference type="SMART" id="SM00409">
    <property type="entry name" value="IG"/>
    <property type="match status" value="1"/>
</dbReference>
<keyword evidence="9" id="KW-0325">Glycoprotein</keyword>
<dbReference type="PANTHER" id="PTHR11292:SF7">
    <property type="entry name" value="T-CELL SURFACE GLYCOPROTEIN CD8 BETA CHAIN-RELATED"/>
    <property type="match status" value="1"/>
</dbReference>
<keyword evidence="2 11" id="KW-0812">Transmembrane</keyword>
<evidence type="ECO:0000256" key="2">
    <source>
        <dbReference type="ARBA" id="ARBA00022692"/>
    </source>
</evidence>
<dbReference type="Pfam" id="PF07686">
    <property type="entry name" value="V-set"/>
    <property type="match status" value="1"/>
</dbReference>
<dbReference type="SUPFAM" id="SSF48726">
    <property type="entry name" value="Immunoglobulin"/>
    <property type="match status" value="1"/>
</dbReference>
<evidence type="ECO:0000256" key="12">
    <source>
        <dbReference type="SAM" id="SignalP"/>
    </source>
</evidence>
<organism evidence="14 15">
    <name type="scientific">Chanos chanos</name>
    <name type="common">Milkfish</name>
    <name type="synonym">Mugil chanos</name>
    <dbReference type="NCBI Taxonomy" id="29144"/>
    <lineage>
        <taxon>Eukaryota</taxon>
        <taxon>Metazoa</taxon>
        <taxon>Chordata</taxon>
        <taxon>Craniata</taxon>
        <taxon>Vertebrata</taxon>
        <taxon>Euteleostomi</taxon>
        <taxon>Actinopterygii</taxon>
        <taxon>Neopterygii</taxon>
        <taxon>Teleostei</taxon>
        <taxon>Ostariophysi</taxon>
        <taxon>Gonorynchiformes</taxon>
        <taxon>Chanidae</taxon>
        <taxon>Chanos</taxon>
    </lineage>
</organism>
<dbReference type="GO" id="GO:0015026">
    <property type="term" value="F:coreceptor activity"/>
    <property type="evidence" value="ECO:0007669"/>
    <property type="project" value="InterPro"/>
</dbReference>
<keyword evidence="7 11" id="KW-0472">Membrane</keyword>
<keyword evidence="14" id="KW-1185">Reference proteome</keyword>